<evidence type="ECO:0000259" key="3">
    <source>
        <dbReference type="PROSITE" id="PS50883"/>
    </source>
</evidence>
<accession>A0A139BXV5</accession>
<dbReference type="Gene3D" id="6.10.340.10">
    <property type="match status" value="1"/>
</dbReference>
<dbReference type="InterPro" id="IPR000160">
    <property type="entry name" value="GGDEF_dom"/>
</dbReference>
<dbReference type="PANTHER" id="PTHR44757:SF2">
    <property type="entry name" value="BIOFILM ARCHITECTURE MAINTENANCE PROTEIN MBAA"/>
    <property type="match status" value="1"/>
</dbReference>
<dbReference type="Pfam" id="PF00563">
    <property type="entry name" value="EAL"/>
    <property type="match status" value="1"/>
</dbReference>
<dbReference type="AlphaFoldDB" id="A0A139BXV5"/>
<dbReference type="PROSITE" id="PS50887">
    <property type="entry name" value="GGDEF"/>
    <property type="match status" value="1"/>
</dbReference>
<dbReference type="GO" id="GO:0016020">
    <property type="term" value="C:membrane"/>
    <property type="evidence" value="ECO:0007669"/>
    <property type="project" value="InterPro"/>
</dbReference>
<comment type="caution">
    <text evidence="6">The sequence shown here is derived from an EMBL/GenBank/DDBJ whole genome shotgun (WGS) entry which is preliminary data.</text>
</comment>
<dbReference type="GO" id="GO:0071732">
    <property type="term" value="P:cellular response to nitric oxide"/>
    <property type="evidence" value="ECO:0007669"/>
    <property type="project" value="UniProtKB-ARBA"/>
</dbReference>
<dbReference type="SMART" id="SM00052">
    <property type="entry name" value="EAL"/>
    <property type="match status" value="1"/>
</dbReference>
<reference evidence="6 7" key="2">
    <citation type="submission" date="2016-03" db="EMBL/GenBank/DDBJ databases">
        <title>New uncultured bacterium of the family Gallionellaceae from acid mine drainage: description and reconstruction of genome based on metagenomic analysis of microbial community.</title>
        <authorList>
            <person name="Kadnikov V."/>
            <person name="Ivasenko D."/>
            <person name="Beletsky A."/>
            <person name="Mardanov A."/>
            <person name="Danilova E."/>
            <person name="Pimenov N."/>
            <person name="Karnachuk O."/>
            <person name="Ravin N."/>
        </authorList>
    </citation>
    <scope>NUCLEOTIDE SEQUENCE [LARGE SCALE GENOMIC DNA]</scope>
    <source>
        <strain evidence="6">ShG14-8</strain>
    </source>
</reference>
<evidence type="ECO:0000259" key="4">
    <source>
        <dbReference type="PROSITE" id="PS50885"/>
    </source>
</evidence>
<dbReference type="InterPro" id="IPR029016">
    <property type="entry name" value="GAF-like_dom_sf"/>
</dbReference>
<comment type="catalytic activity">
    <reaction evidence="1">
        <text>3',3'-c-di-GMP + H2O = 5'-phosphoguanylyl(3'-&gt;5')guanosine + H(+)</text>
        <dbReference type="Rhea" id="RHEA:24902"/>
        <dbReference type="ChEBI" id="CHEBI:15377"/>
        <dbReference type="ChEBI" id="CHEBI:15378"/>
        <dbReference type="ChEBI" id="CHEBI:58754"/>
        <dbReference type="ChEBI" id="CHEBI:58805"/>
        <dbReference type="EC" id="3.1.4.52"/>
    </reaction>
    <physiologicalReaction direction="left-to-right" evidence="1">
        <dbReference type="Rhea" id="RHEA:24903"/>
    </physiologicalReaction>
</comment>
<dbReference type="SMART" id="SM00267">
    <property type="entry name" value="GGDEF"/>
    <property type="match status" value="1"/>
</dbReference>
<dbReference type="SUPFAM" id="SSF55781">
    <property type="entry name" value="GAF domain-like"/>
    <property type="match status" value="1"/>
</dbReference>
<dbReference type="InterPro" id="IPR029787">
    <property type="entry name" value="Nucleotide_cyclase"/>
</dbReference>
<dbReference type="GO" id="GO:0007165">
    <property type="term" value="P:signal transduction"/>
    <property type="evidence" value="ECO:0007669"/>
    <property type="project" value="InterPro"/>
</dbReference>
<dbReference type="SUPFAM" id="SSF141868">
    <property type="entry name" value="EAL domain-like"/>
    <property type="match status" value="1"/>
</dbReference>
<dbReference type="Proteomes" id="UP000070578">
    <property type="component" value="Unassembled WGS sequence"/>
</dbReference>
<feature type="transmembrane region" description="Helical" evidence="2">
    <location>
        <begin position="254"/>
        <end position="274"/>
    </location>
</feature>
<keyword evidence="2" id="KW-1133">Transmembrane helix</keyword>
<keyword evidence="2" id="KW-0472">Membrane</keyword>
<dbReference type="InterPro" id="IPR043128">
    <property type="entry name" value="Rev_trsase/Diguanyl_cyclase"/>
</dbReference>
<dbReference type="SMART" id="SM00304">
    <property type="entry name" value="HAMP"/>
    <property type="match status" value="1"/>
</dbReference>
<feature type="domain" description="EAL" evidence="3">
    <location>
        <begin position="665"/>
        <end position="919"/>
    </location>
</feature>
<gene>
    <name evidence="6" type="ORF">AWT59_0019</name>
</gene>
<dbReference type="Pfam" id="PF00672">
    <property type="entry name" value="HAMP"/>
    <property type="match status" value="1"/>
</dbReference>
<dbReference type="InterPro" id="IPR035919">
    <property type="entry name" value="EAL_sf"/>
</dbReference>
<dbReference type="CDD" id="cd01949">
    <property type="entry name" value="GGDEF"/>
    <property type="match status" value="1"/>
</dbReference>
<dbReference type="Gene3D" id="3.30.70.270">
    <property type="match status" value="1"/>
</dbReference>
<protein>
    <submittedName>
        <fullName evidence="6">Diguanylate cyclase/phosphodiesterase</fullName>
    </submittedName>
</protein>
<dbReference type="NCBIfam" id="TIGR00254">
    <property type="entry name" value="GGDEF"/>
    <property type="match status" value="1"/>
</dbReference>
<dbReference type="Pfam" id="PF00990">
    <property type="entry name" value="GGDEF"/>
    <property type="match status" value="1"/>
</dbReference>
<dbReference type="PANTHER" id="PTHR44757">
    <property type="entry name" value="DIGUANYLATE CYCLASE DGCP"/>
    <property type="match status" value="1"/>
</dbReference>
<dbReference type="PROSITE" id="PS50883">
    <property type="entry name" value="EAL"/>
    <property type="match status" value="1"/>
</dbReference>
<organism evidence="6 7">
    <name type="scientific">Candidatus Gallionella acididurans</name>
    <dbReference type="NCBI Taxonomy" id="1796491"/>
    <lineage>
        <taxon>Bacteria</taxon>
        <taxon>Pseudomonadati</taxon>
        <taxon>Pseudomonadota</taxon>
        <taxon>Betaproteobacteria</taxon>
        <taxon>Nitrosomonadales</taxon>
        <taxon>Gallionellaceae</taxon>
        <taxon>Gallionella</taxon>
    </lineage>
</organism>
<dbReference type="PROSITE" id="PS50885">
    <property type="entry name" value="HAMP"/>
    <property type="match status" value="1"/>
</dbReference>
<dbReference type="CDD" id="cd06225">
    <property type="entry name" value="HAMP"/>
    <property type="match status" value="1"/>
</dbReference>
<dbReference type="FunFam" id="3.20.20.450:FF:000001">
    <property type="entry name" value="Cyclic di-GMP phosphodiesterase yahA"/>
    <property type="match status" value="1"/>
</dbReference>
<feature type="domain" description="GGDEF" evidence="5">
    <location>
        <begin position="523"/>
        <end position="656"/>
    </location>
</feature>
<feature type="domain" description="HAMP" evidence="4">
    <location>
        <begin position="275"/>
        <end position="327"/>
    </location>
</feature>
<dbReference type="Gene3D" id="3.30.450.40">
    <property type="match status" value="1"/>
</dbReference>
<dbReference type="InterPro" id="IPR003660">
    <property type="entry name" value="HAMP_dom"/>
</dbReference>
<name>A0A139BXV5_9PROT</name>
<evidence type="ECO:0000313" key="7">
    <source>
        <dbReference type="Proteomes" id="UP000070578"/>
    </source>
</evidence>
<dbReference type="GO" id="GO:0071111">
    <property type="term" value="F:cyclic-guanylate-specific phosphodiesterase activity"/>
    <property type="evidence" value="ECO:0007669"/>
    <property type="project" value="UniProtKB-EC"/>
</dbReference>
<dbReference type="EMBL" id="LSLI01000001">
    <property type="protein sequence ID" value="KXS33804.1"/>
    <property type="molecule type" value="Genomic_DNA"/>
</dbReference>
<dbReference type="CDD" id="cd01948">
    <property type="entry name" value="EAL"/>
    <property type="match status" value="1"/>
</dbReference>
<reference evidence="6 7" key="1">
    <citation type="submission" date="2016-02" db="EMBL/GenBank/DDBJ databases">
        <authorList>
            <person name="Wen L."/>
            <person name="He K."/>
            <person name="Yang H."/>
        </authorList>
    </citation>
    <scope>NUCLEOTIDE SEQUENCE [LARGE SCALE GENOMIC DNA]</scope>
    <source>
        <strain evidence="6">ShG14-8</strain>
    </source>
</reference>
<evidence type="ECO:0000313" key="6">
    <source>
        <dbReference type="EMBL" id="KXS33804.1"/>
    </source>
</evidence>
<dbReference type="SUPFAM" id="SSF55073">
    <property type="entry name" value="Nucleotide cyclase"/>
    <property type="match status" value="1"/>
</dbReference>
<dbReference type="InterPro" id="IPR052155">
    <property type="entry name" value="Biofilm_reg_signaling"/>
</dbReference>
<evidence type="ECO:0000256" key="1">
    <source>
        <dbReference type="ARBA" id="ARBA00051114"/>
    </source>
</evidence>
<dbReference type="InterPro" id="IPR001633">
    <property type="entry name" value="EAL_dom"/>
</dbReference>
<dbReference type="Gene3D" id="3.20.20.450">
    <property type="entry name" value="EAL domain"/>
    <property type="match status" value="1"/>
</dbReference>
<feature type="transmembrane region" description="Helical" evidence="2">
    <location>
        <begin position="6"/>
        <end position="25"/>
    </location>
</feature>
<keyword evidence="2" id="KW-0812">Transmembrane</keyword>
<dbReference type="PATRIC" id="fig|1796491.3.peg.21"/>
<proteinExistence type="predicted"/>
<evidence type="ECO:0000259" key="5">
    <source>
        <dbReference type="PROSITE" id="PS50887"/>
    </source>
</evidence>
<sequence>MFVLAAFFPMMVMVVLTFIQVRGIFTDQAISRLKVASKDFALAVDQRLMQMQTDLAEIATFMRNDGSVPSSQVLENLKGLYSGLTVIGPGTLSTPLIGKALAWPAIGESERAHLAKGESVLIVQSDLGSSPRILLLHMIDAGKHGNSALVAELDPANIWGDEEDSQYMIGMCMFADPGVMLFCSQPELQAESAMLARRIADPSPDYHVQISKEPWIMGQWKLFLKPQFSGSYWTAIAVQPMAGVLRPIEKFSRIFIGVIVLALLLVALLSTLQIRRTLGPLERLINGTRRFAYEDFDHRVTVAGHDEFGELATSLNDMAERLGSQLATLKVLSEIDQVILSNLNMDAAFTIVLVRIRKLTDANFAGIVELEKSAAGEARIYSLQAASNPNLEMSRIRVNIEKLQEFSERDKGFWLDNSESLLNYIPQPGFQIAGQLFILPILTDGTLIAFLCMGFKNTRDLPPSLLIHLRDLGDRIGVAMSAVARDEKLIYQAHHDDLTGLPNRLLFKERLSSEISFAQREGRNLALLFIDLDRFKGINDAFGHSAGDELLMEAAQRLRRCSRESDTIARLGGDEFAIILPAISGIQSASTVAENILQAFFQPFMVAGQESHISASIGIAISPMDGNDSEELLKKADTAMYRAKDLGRGKFVYFEEQMNIEAIEHMNLEREMRQGLLHKEFILHYQPKIDLRTGQITGAEALVRWNHPTRGLVYPGVFIGIAEDIGLIDEIGRNVIWDACAQHATWRSEGVNAPPIAINISVRQFQRGNLIQIIKDALQTTSTPPSALEIEVTESLFMDKTSEAIAVLHELRQMGIKVAVDDFGTGYSSMSYLRLLPIDYIKVDMSFITGMINDSNSRTIVEVIITLAHKLHKIVIAEGVETLDQLDLLRSWQCDIIQGYYFSKPLTPEQFVVFMQEPRLI</sequence>
<evidence type="ECO:0000256" key="2">
    <source>
        <dbReference type="SAM" id="Phobius"/>
    </source>
</evidence>
<dbReference type="SUPFAM" id="SSF158472">
    <property type="entry name" value="HAMP domain-like"/>
    <property type="match status" value="1"/>
</dbReference>
<dbReference type="FunFam" id="3.30.70.270:FF:000001">
    <property type="entry name" value="Diguanylate cyclase domain protein"/>
    <property type="match status" value="1"/>
</dbReference>